<evidence type="ECO:0000256" key="1">
    <source>
        <dbReference type="ARBA" id="ARBA00006739"/>
    </source>
</evidence>
<dbReference type="InterPro" id="IPR029044">
    <property type="entry name" value="Nucleotide-diphossugar_trans"/>
</dbReference>
<feature type="domain" description="Glycosyltransferase 2-like" evidence="4">
    <location>
        <begin position="8"/>
        <end position="116"/>
    </location>
</feature>
<name>A0ABV3ZBX6_9BACT</name>
<dbReference type="EMBL" id="JAULBC010000001">
    <property type="protein sequence ID" value="MEX6686596.1"/>
    <property type="molecule type" value="Genomic_DNA"/>
</dbReference>
<evidence type="ECO:0000313" key="5">
    <source>
        <dbReference type="EMBL" id="MEX6686596.1"/>
    </source>
</evidence>
<evidence type="ECO:0000256" key="2">
    <source>
        <dbReference type="ARBA" id="ARBA00022676"/>
    </source>
</evidence>
<dbReference type="GO" id="GO:0016757">
    <property type="term" value="F:glycosyltransferase activity"/>
    <property type="evidence" value="ECO:0007669"/>
    <property type="project" value="UniProtKB-KW"/>
</dbReference>
<dbReference type="Pfam" id="PF00535">
    <property type="entry name" value="Glycos_transf_2"/>
    <property type="match status" value="1"/>
</dbReference>
<dbReference type="Gene3D" id="3.90.550.10">
    <property type="entry name" value="Spore Coat Polysaccharide Biosynthesis Protein SpsA, Chain A"/>
    <property type="match status" value="1"/>
</dbReference>
<dbReference type="EC" id="2.4.-.-" evidence="5"/>
<dbReference type="Proteomes" id="UP001560573">
    <property type="component" value="Unassembled WGS sequence"/>
</dbReference>
<dbReference type="PANTHER" id="PTHR43179">
    <property type="entry name" value="RHAMNOSYLTRANSFERASE WBBL"/>
    <property type="match status" value="1"/>
</dbReference>
<dbReference type="SUPFAM" id="SSF53448">
    <property type="entry name" value="Nucleotide-diphospho-sugar transferases"/>
    <property type="match status" value="1"/>
</dbReference>
<comment type="similarity">
    <text evidence="1">Belongs to the glycosyltransferase 2 family.</text>
</comment>
<sequence length="341" mass="38943">MTQPTVAIVILNYNGVHYLQKFLPSVLSCSAEYARVIVADNASTDNSLALLRESFPSVELIILDRNYGFAGGYNKALEQVKSDYYVLLNSDVEVSRGWIEPIITLMESDKAIAACQPKLLSYHEPELFEYAGGAGGWIDYLGYPFSRGRVFEVCEKDVRQYNSTAPVFWASGAAMFVRASVFQDCRGFDAYFFAHMEEIDLCWRMQLKGHKIMSCPASVVYHVGGGTLPKGNERKVYLNFRNNLIMLCKNLPWQERIWKLPLRFFLDILFACKNLFTGYPKSFTAVLKAHVSVVKWRLLHSLKAPYTKRPFTTLTGVYNRSIVWNYFVNNMKKFSDIIGNK</sequence>
<accession>A0ABV3ZBX6</accession>
<evidence type="ECO:0000259" key="4">
    <source>
        <dbReference type="Pfam" id="PF00535"/>
    </source>
</evidence>
<evidence type="ECO:0000313" key="6">
    <source>
        <dbReference type="Proteomes" id="UP001560573"/>
    </source>
</evidence>
<gene>
    <name evidence="5" type="ORF">QTN47_03780</name>
</gene>
<reference evidence="5 6" key="1">
    <citation type="submission" date="2023-07" db="EMBL/GenBank/DDBJ databases">
        <authorList>
            <person name="Lian W.-H."/>
        </authorList>
    </citation>
    <scope>NUCLEOTIDE SEQUENCE [LARGE SCALE GENOMIC DNA]</scope>
    <source>
        <strain evidence="5 6">SYSU DXS3180</strain>
    </source>
</reference>
<comment type="caution">
    <text evidence="5">The sequence shown here is derived from an EMBL/GenBank/DDBJ whole genome shotgun (WGS) entry which is preliminary data.</text>
</comment>
<organism evidence="5 6">
    <name type="scientific">Danxiaibacter flavus</name>
    <dbReference type="NCBI Taxonomy" id="3049108"/>
    <lineage>
        <taxon>Bacteria</taxon>
        <taxon>Pseudomonadati</taxon>
        <taxon>Bacteroidota</taxon>
        <taxon>Chitinophagia</taxon>
        <taxon>Chitinophagales</taxon>
        <taxon>Chitinophagaceae</taxon>
        <taxon>Danxiaibacter</taxon>
    </lineage>
</organism>
<proteinExistence type="inferred from homology"/>
<protein>
    <submittedName>
        <fullName evidence="5">Glycosyltransferase family 2 protein</fullName>
        <ecNumber evidence="5">2.4.-.-</ecNumber>
    </submittedName>
</protein>
<dbReference type="RefSeq" id="WP_369327992.1">
    <property type="nucleotide sequence ID" value="NZ_JAULBC010000001.1"/>
</dbReference>
<dbReference type="CDD" id="cd04186">
    <property type="entry name" value="GT_2_like_c"/>
    <property type="match status" value="1"/>
</dbReference>
<dbReference type="InterPro" id="IPR001173">
    <property type="entry name" value="Glyco_trans_2-like"/>
</dbReference>
<keyword evidence="3 5" id="KW-0808">Transferase</keyword>
<dbReference type="PANTHER" id="PTHR43179:SF12">
    <property type="entry name" value="GALACTOFURANOSYLTRANSFERASE GLFT2"/>
    <property type="match status" value="1"/>
</dbReference>
<keyword evidence="6" id="KW-1185">Reference proteome</keyword>
<keyword evidence="2 5" id="KW-0328">Glycosyltransferase</keyword>
<evidence type="ECO:0000256" key="3">
    <source>
        <dbReference type="ARBA" id="ARBA00022679"/>
    </source>
</evidence>